<protein>
    <recommendedName>
        <fullName evidence="3">Bacteriophage tail tape measure N-terminal domain-containing protein</fullName>
    </recommendedName>
</protein>
<dbReference type="RefSeq" id="WP_207353152.1">
    <property type="nucleotide sequence ID" value="NZ_JAFMPY010000048.1"/>
</dbReference>
<proteinExistence type="predicted"/>
<gene>
    <name evidence="1" type="ORF">J1C47_23010</name>
</gene>
<dbReference type="EMBL" id="JAFMPY010000048">
    <property type="protein sequence ID" value="MBO0906527.1"/>
    <property type="molecule type" value="Genomic_DNA"/>
</dbReference>
<sequence length="573" mass="60278">MEIATLGISVSSSDVVKASSDLDKMTASAAKAEAGAKKLESAASAAGQGVKQTGAEAASGKGKVDSFERSVAAAAKEMAAVSKGGAEAAVGFRKVSDSAKAANENARSNTGAYRNVAQQLNQIAQQAAVTGNIMGAVAVQSADIAAAFGAGGALLGVGLTVLLTAAPKIAETLTGVKSLNVAMDAHEKAVERIASAYDIALDKAAQYRREAANVMTFQERRSRSELELSARTNLAQGLFTPGLFENPVFDRAPGRGKPQIGEVSKQYKDFADILDRLKSGYDNGAPDAIKAIDEIAKRALLNQTNKELQDTANKLIGIISPAADAQRQIDSLADSAANLREEFSKKSLADLQSLIPDPRTDRQKITDLADAASLAAKSYGELMSIERDRKRALGALDRQDDLRRQGDALTIQSITAVTTAERARIAGEQARLGILDKVEAAEADAAAQTLVFAQAAKAADDALISANAALAGAGQQGYAQQLAQINAEIERQIRLNPENAATWQQVGEARRRALDIQTSRSLFDPQQDEIEHLKMRAASIGLNADETRRMTMEMQAAAAMGPIGIDIFSGEEA</sequence>
<reference evidence="1 2" key="1">
    <citation type="submission" date="2021-03" db="EMBL/GenBank/DDBJ databases">
        <title>Whole genome sequence of Jiella sp. MQZ13P-4.</title>
        <authorList>
            <person name="Tuo L."/>
        </authorList>
    </citation>
    <scope>NUCLEOTIDE SEQUENCE [LARGE SCALE GENOMIC DNA]</scope>
    <source>
        <strain evidence="1 2">MQZ13P-4</strain>
    </source>
</reference>
<comment type="caution">
    <text evidence="1">The sequence shown here is derived from an EMBL/GenBank/DDBJ whole genome shotgun (WGS) entry which is preliminary data.</text>
</comment>
<name>A0ABS3JA33_9HYPH</name>
<keyword evidence="2" id="KW-1185">Reference proteome</keyword>
<evidence type="ECO:0000313" key="2">
    <source>
        <dbReference type="Proteomes" id="UP000664288"/>
    </source>
</evidence>
<dbReference type="Proteomes" id="UP000664288">
    <property type="component" value="Unassembled WGS sequence"/>
</dbReference>
<organism evidence="1 2">
    <name type="scientific">Jiella sonneratiae</name>
    <dbReference type="NCBI Taxonomy" id="2816856"/>
    <lineage>
        <taxon>Bacteria</taxon>
        <taxon>Pseudomonadati</taxon>
        <taxon>Pseudomonadota</taxon>
        <taxon>Alphaproteobacteria</taxon>
        <taxon>Hyphomicrobiales</taxon>
        <taxon>Aurantimonadaceae</taxon>
        <taxon>Jiella</taxon>
    </lineage>
</organism>
<evidence type="ECO:0000313" key="1">
    <source>
        <dbReference type="EMBL" id="MBO0906527.1"/>
    </source>
</evidence>
<accession>A0ABS3JA33</accession>
<evidence type="ECO:0008006" key="3">
    <source>
        <dbReference type="Google" id="ProtNLM"/>
    </source>
</evidence>